<dbReference type="PROSITE" id="PS50825">
    <property type="entry name" value="HYR"/>
    <property type="match status" value="1"/>
</dbReference>
<dbReference type="Pfam" id="PF02494">
    <property type="entry name" value="HYR"/>
    <property type="match status" value="1"/>
</dbReference>
<proteinExistence type="predicted"/>
<dbReference type="Proteomes" id="UP000887568">
    <property type="component" value="Unplaced"/>
</dbReference>
<dbReference type="PANTHER" id="PTHR24273">
    <property type="entry name" value="FI04643P-RELATED"/>
    <property type="match status" value="1"/>
</dbReference>
<sequence>MASCTLTINVILDTQPPTFTGCPAQRQSLLPSGSDRVIVTWTEPVGSDNIGITNTERSHRPGDSFSFGVTQVTYTFSDRAGNQASCIFSVNVTARVFSNPCESNPCSGGICFYTSNGYTCHCK</sequence>
<keyword evidence="4" id="KW-1185">Reference proteome</keyword>
<organism evidence="3 4">
    <name type="scientific">Patiria miniata</name>
    <name type="common">Bat star</name>
    <name type="synonym">Asterina miniata</name>
    <dbReference type="NCBI Taxonomy" id="46514"/>
    <lineage>
        <taxon>Eukaryota</taxon>
        <taxon>Metazoa</taxon>
        <taxon>Echinodermata</taxon>
        <taxon>Eleutherozoa</taxon>
        <taxon>Asterozoa</taxon>
        <taxon>Asteroidea</taxon>
        <taxon>Valvatacea</taxon>
        <taxon>Valvatida</taxon>
        <taxon>Asterinidae</taxon>
        <taxon>Patiria</taxon>
    </lineage>
</organism>
<evidence type="ECO:0000259" key="2">
    <source>
        <dbReference type="PROSITE" id="PS50825"/>
    </source>
</evidence>
<dbReference type="OrthoDB" id="6019752at2759"/>
<dbReference type="SUPFAM" id="SSF57196">
    <property type="entry name" value="EGF/Laminin"/>
    <property type="match status" value="1"/>
</dbReference>
<evidence type="ECO:0000313" key="4">
    <source>
        <dbReference type="Proteomes" id="UP000887568"/>
    </source>
</evidence>
<accession>A0A913ZX65</accession>
<evidence type="ECO:0000313" key="3">
    <source>
        <dbReference type="EnsemblMetazoa" id="XP_038056142.1"/>
    </source>
</evidence>
<dbReference type="InterPro" id="IPR003410">
    <property type="entry name" value="HYR_dom"/>
</dbReference>
<dbReference type="GeneID" id="119728140"/>
<name>A0A913ZX65_PATMI</name>
<dbReference type="Gene3D" id="2.10.25.10">
    <property type="entry name" value="Laminin"/>
    <property type="match status" value="1"/>
</dbReference>
<evidence type="ECO:0000256" key="1">
    <source>
        <dbReference type="ARBA" id="ARBA00022737"/>
    </source>
</evidence>
<dbReference type="EnsemblMetazoa" id="XM_038200214.1">
    <property type="protein sequence ID" value="XP_038056142.1"/>
    <property type="gene ID" value="LOC119728140"/>
</dbReference>
<protein>
    <recommendedName>
        <fullName evidence="2">HYR domain-containing protein</fullName>
    </recommendedName>
</protein>
<dbReference type="PANTHER" id="PTHR24273:SF32">
    <property type="entry name" value="HYALIN"/>
    <property type="match status" value="1"/>
</dbReference>
<dbReference type="AlphaFoldDB" id="A0A913ZX65"/>
<dbReference type="RefSeq" id="XP_038056142.1">
    <property type="nucleotide sequence ID" value="XM_038200214.1"/>
</dbReference>
<feature type="domain" description="HYR" evidence="2">
    <location>
        <begin position="12"/>
        <end position="94"/>
    </location>
</feature>
<keyword evidence="1" id="KW-0677">Repeat</keyword>
<reference evidence="3" key="1">
    <citation type="submission" date="2022-11" db="UniProtKB">
        <authorList>
            <consortium name="EnsemblMetazoa"/>
        </authorList>
    </citation>
    <scope>IDENTIFICATION</scope>
</reference>